<dbReference type="InterPro" id="IPR002123">
    <property type="entry name" value="Plipid/glycerol_acylTrfase"/>
</dbReference>
<gene>
    <name evidence="12" type="ORF">VOLCADRAFT_105701</name>
</gene>
<dbReference type="EMBL" id="GL378353">
    <property type="protein sequence ID" value="EFJ46127.1"/>
    <property type="molecule type" value="Genomic_DNA"/>
</dbReference>
<feature type="region of interest" description="Disordered" evidence="9">
    <location>
        <begin position="237"/>
        <end position="302"/>
    </location>
</feature>
<evidence type="ECO:0000256" key="4">
    <source>
        <dbReference type="ARBA" id="ARBA00022692"/>
    </source>
</evidence>
<keyword evidence="8" id="KW-0012">Acyltransferase</keyword>
<accession>D8U2G1</accession>
<dbReference type="STRING" id="3068.D8U2G1"/>
<dbReference type="InParanoid" id="D8U2G1"/>
<dbReference type="PANTHER" id="PTHR23063">
    <property type="entry name" value="PHOSPHOLIPID ACYLTRANSFERASE"/>
    <property type="match status" value="1"/>
</dbReference>
<evidence type="ECO:0000256" key="8">
    <source>
        <dbReference type="ARBA" id="ARBA00023315"/>
    </source>
</evidence>
<evidence type="ECO:0000313" key="13">
    <source>
        <dbReference type="Proteomes" id="UP000001058"/>
    </source>
</evidence>
<feature type="compositionally biased region" description="Low complexity" evidence="9">
    <location>
        <begin position="237"/>
        <end position="271"/>
    </location>
</feature>
<evidence type="ECO:0000256" key="9">
    <source>
        <dbReference type="SAM" id="MobiDB-lite"/>
    </source>
</evidence>
<dbReference type="AlphaFoldDB" id="D8U2G1"/>
<keyword evidence="13" id="KW-1185">Reference proteome</keyword>
<keyword evidence="6" id="KW-0443">Lipid metabolism</keyword>
<evidence type="ECO:0000256" key="1">
    <source>
        <dbReference type="ARBA" id="ARBA00004370"/>
    </source>
</evidence>
<dbReference type="GeneID" id="9627612"/>
<dbReference type="GO" id="GO:0016746">
    <property type="term" value="F:acyltransferase activity"/>
    <property type="evidence" value="ECO:0007669"/>
    <property type="project" value="UniProtKB-KW"/>
</dbReference>
<dbReference type="CDD" id="cd10450">
    <property type="entry name" value="GIY-YIG_AtGrxS16_like"/>
    <property type="match status" value="1"/>
</dbReference>
<evidence type="ECO:0000313" key="12">
    <source>
        <dbReference type="EMBL" id="EFJ46127.1"/>
    </source>
</evidence>
<evidence type="ECO:0000256" key="5">
    <source>
        <dbReference type="ARBA" id="ARBA00022989"/>
    </source>
</evidence>
<keyword evidence="7 10" id="KW-0472">Membrane</keyword>
<dbReference type="InterPro" id="IPR049578">
    <property type="entry name" value="CAXIP1-like_GIY-YIG_dom"/>
</dbReference>
<dbReference type="GO" id="GO:0006629">
    <property type="term" value="P:lipid metabolic process"/>
    <property type="evidence" value="ECO:0007669"/>
    <property type="project" value="UniProtKB-KW"/>
</dbReference>
<keyword evidence="4 10" id="KW-0812">Transmembrane</keyword>
<reference evidence="12 13" key="1">
    <citation type="journal article" date="2010" name="Science">
        <title>Genomic analysis of organismal complexity in the multicellular green alga Volvox carteri.</title>
        <authorList>
            <person name="Prochnik S.E."/>
            <person name="Umen J."/>
            <person name="Nedelcu A.M."/>
            <person name="Hallmann A."/>
            <person name="Miller S.M."/>
            <person name="Nishii I."/>
            <person name="Ferris P."/>
            <person name="Kuo A."/>
            <person name="Mitros T."/>
            <person name="Fritz-Laylin L.K."/>
            <person name="Hellsten U."/>
            <person name="Chapman J."/>
            <person name="Simakov O."/>
            <person name="Rensing S.A."/>
            <person name="Terry A."/>
            <person name="Pangilinan J."/>
            <person name="Kapitonov V."/>
            <person name="Jurka J."/>
            <person name="Salamov A."/>
            <person name="Shapiro H."/>
            <person name="Schmutz J."/>
            <person name="Grimwood J."/>
            <person name="Lindquist E."/>
            <person name="Lucas S."/>
            <person name="Grigoriev I.V."/>
            <person name="Schmitt R."/>
            <person name="Kirk D."/>
            <person name="Rokhsar D.S."/>
        </authorList>
    </citation>
    <scope>NUCLEOTIDE SEQUENCE [LARGE SCALE GENOMIC DNA]</scope>
    <source>
        <strain evidence="13">f. Nagariensis / Eve</strain>
    </source>
</reference>
<dbReference type="eggNOG" id="ENOG502S0X3">
    <property type="taxonomic scope" value="Eukaryota"/>
</dbReference>
<feature type="transmembrane region" description="Helical" evidence="10">
    <location>
        <begin position="85"/>
        <end position="109"/>
    </location>
</feature>
<dbReference type="Proteomes" id="UP000001058">
    <property type="component" value="Unassembled WGS sequence"/>
</dbReference>
<evidence type="ECO:0000256" key="6">
    <source>
        <dbReference type="ARBA" id="ARBA00023098"/>
    </source>
</evidence>
<keyword evidence="5 10" id="KW-1133">Transmembrane helix</keyword>
<name>D8U2G1_VOLCA</name>
<comment type="subcellular location">
    <subcellularLocation>
        <location evidence="1">Membrane</location>
    </subcellularLocation>
</comment>
<evidence type="ECO:0000256" key="3">
    <source>
        <dbReference type="ARBA" id="ARBA00022679"/>
    </source>
</evidence>
<protein>
    <recommendedName>
        <fullName evidence="11">Phospholipid/glycerol acyltransferase domain-containing protein</fullName>
    </recommendedName>
</protein>
<sequence>MPTLQNPKLLRTQAATLAPYSRRCRCRLSLLKTHVLNKERPRLSEEVTSYTDSTDDESPTSSNRAMDAARILFDDRHIAAWRPELFLYAPLGVLLATFRSAMWILGIALDQPFFRNQAVVEAYLRLLGVQVTWRNADRIPAGRHVMVSNHCSVGDLMMLFSHPSLPQRYTHLITSALPAQVTRARHLPVLMRPASPATYDELATSSDPSPVHLFPEGGMTNGRGMLRFSRGFTRILQQQQQQQQQQPSALQLQQQPHVQQQYHQDMAQQHQGRLTAPSVALMPGTGQGSRTTAEEATVGPSSPLLPAAAATGTAGAGGARAGAATILPPPASSSLSSSSAAASTTVAALPVVPVALRVRSCMSGVNTHTLNSSFLENLFWFGFSPSTTLEATVLPAMVPEPGEPRGAFVNRVQAAIAAELGVEVFEMTIQQKRQLGMVLPEVPEGTRGATYAIFDEKQKLQYIGTTSDLRNALRTALGRRPEKTFYFKAATLPTSEPTALQAIRDAWFSECGGQPNGNRLAIERSMWQQPVDAGAISERGRKGAAEEKTRQLVAALRERGCKEDFTPNPTLLLEGQVDFLPARNLTDEELAAEREAEAARMRGRRSCSAIVDGQERVFHTSYVLKFPTNGGYMMDVSVLFDGRETQHRVIVGKQYYEPYGLAPEAAVEAGLALLLRAKVARATEGILLSSQFPVNYFALGQLEQWYGDEFRQEFERITGQEFVEVFGKQGKELQRPVSVVNQEPTRSYMGRHPRTPLGGVQLPDGNQDGWRFNRVHDYGPMRTETAEQLNAALGQGARSELAEAMDEVFGGGDCNEEEEDDLPQGQGILDAFF</sequence>
<evidence type="ECO:0000259" key="11">
    <source>
        <dbReference type="Pfam" id="PF01553"/>
    </source>
</evidence>
<comment type="similarity">
    <text evidence="2">Belongs to the 1-acyl-sn-glycerol-3-phosphate acyltransferase family.</text>
</comment>
<evidence type="ECO:0000256" key="10">
    <source>
        <dbReference type="SAM" id="Phobius"/>
    </source>
</evidence>
<evidence type="ECO:0000256" key="7">
    <source>
        <dbReference type="ARBA" id="ARBA00023136"/>
    </source>
</evidence>
<dbReference type="PANTHER" id="PTHR23063:SF52">
    <property type="entry name" value="LYSOPHOSPHATIDYLCHOLINE ACYLTRANSFERASE"/>
    <property type="match status" value="1"/>
</dbReference>
<proteinExistence type="inferred from homology"/>
<dbReference type="GO" id="GO:0016020">
    <property type="term" value="C:membrane"/>
    <property type="evidence" value="ECO:0007669"/>
    <property type="project" value="UniProtKB-SubCell"/>
</dbReference>
<keyword evidence="3" id="KW-0808">Transferase</keyword>
<organism evidence="13">
    <name type="scientific">Volvox carteri f. nagariensis</name>
    <dbReference type="NCBI Taxonomy" id="3068"/>
    <lineage>
        <taxon>Eukaryota</taxon>
        <taxon>Viridiplantae</taxon>
        <taxon>Chlorophyta</taxon>
        <taxon>core chlorophytes</taxon>
        <taxon>Chlorophyceae</taxon>
        <taxon>CS clade</taxon>
        <taxon>Chlamydomonadales</taxon>
        <taxon>Volvocaceae</taxon>
        <taxon>Volvox</taxon>
    </lineage>
</organism>
<dbReference type="Pfam" id="PF01553">
    <property type="entry name" value="Acyltransferase"/>
    <property type="match status" value="1"/>
</dbReference>
<evidence type="ECO:0000256" key="2">
    <source>
        <dbReference type="ARBA" id="ARBA00008655"/>
    </source>
</evidence>
<dbReference type="KEGG" id="vcn:VOLCADRAFT_105701"/>
<dbReference type="SUPFAM" id="SSF69593">
    <property type="entry name" value="Glycerol-3-phosphate (1)-acyltransferase"/>
    <property type="match status" value="1"/>
</dbReference>
<dbReference type="RefSeq" id="XP_002952877.1">
    <property type="nucleotide sequence ID" value="XM_002952831.1"/>
</dbReference>
<feature type="domain" description="Phospholipid/glycerol acyltransferase" evidence="11">
    <location>
        <begin position="131"/>
        <end position="238"/>
    </location>
</feature>
<dbReference type="OrthoDB" id="5982at2759"/>